<dbReference type="GeneID" id="28727342"/>
<sequence length="580" mass="62636">MTRVVVPAEEIATANIGDLTVILKLLLHCTNDLASTLAQQCHAAIADLPEDSRPTTYDSLVDVARFCVEEEPGWDKEASENLVSSYPRLCTLFGESERLTSLCSQYESHFLGLHFITSDEVREPALAADELENYLRRWKPSDVFKKDTPEWQAELERLLEAFWDVAVDRASNLEPGPIDSTENDTHELNEQDGTGVEHTVRTGTEPKVEEDSVTPNKQAPLQPAQSSDVNGVDMTSLDISDNKKASSSSSTRLTDAAINKEEDVLGTDDEPLLSLASFRALAVAAPVLERFFEHDLVASIRLDEVVRSLTGGAYAWHAAPLAPRNSVTDTKSGAAAHGTVSLASTILHTPSLDADTPASYSRDITTGTRGKVVGFLGGLLGEEGKTRMDALADQVGLRLQTHSVKGPLPSFAESAVPVEETRNTWRSALLRGASAAAGAVTEKKPSTFGGRLAGAFGSWRRDNGSDDAKEQTITADPVPEEDHMMPEVRKTMKGSDLAMEGPEAAVESLRAANEALAQERDTFIIDEVQSTGDISGDIDDDGASDVEDLETLEQVDRDKNSGLQGVEARQAQDLRNVAVQ</sequence>
<comment type="caution">
    <text evidence="2">The sequence shown here is derived from an EMBL/GenBank/DDBJ whole genome shotgun (WGS) entry which is preliminary data.</text>
</comment>
<reference evidence="2 3" key="1">
    <citation type="submission" date="2015-07" db="EMBL/GenBank/DDBJ databases">
        <title>Draft Genome Sequence of Malassezia furfur CBS1878 and Malassezia pachydermatis CBS1879.</title>
        <authorList>
            <person name="Triana S."/>
            <person name="Ohm R."/>
            <person name="Gonzalez A."/>
            <person name="DeCock H."/>
            <person name="Restrepo S."/>
            <person name="Celis A."/>
        </authorList>
    </citation>
    <scope>NUCLEOTIDE SEQUENCE [LARGE SCALE GENOMIC DNA]</scope>
    <source>
        <strain evidence="2 3">CBS 1879</strain>
    </source>
</reference>
<feature type="region of interest" description="Disordered" evidence="1">
    <location>
        <begin position="529"/>
        <end position="580"/>
    </location>
</feature>
<accession>A0A0M8MLL0</accession>
<dbReference type="EMBL" id="LGAV01000003">
    <property type="protein sequence ID" value="KOS14956.1"/>
    <property type="molecule type" value="Genomic_DNA"/>
</dbReference>
<name>A0A0M8MLL0_9BASI</name>
<dbReference type="PANTHER" id="PTHR37987">
    <property type="entry name" value="CHROMOSOME 9, WHOLE GENOME SHOTGUN SEQUENCE"/>
    <property type="match status" value="1"/>
</dbReference>
<dbReference type="RefSeq" id="XP_017992588.1">
    <property type="nucleotide sequence ID" value="XM_018135467.1"/>
</dbReference>
<evidence type="ECO:0000256" key="1">
    <source>
        <dbReference type="SAM" id="MobiDB-lite"/>
    </source>
</evidence>
<organism evidence="2 3">
    <name type="scientific">Malassezia pachydermatis</name>
    <dbReference type="NCBI Taxonomy" id="77020"/>
    <lineage>
        <taxon>Eukaryota</taxon>
        <taxon>Fungi</taxon>
        <taxon>Dikarya</taxon>
        <taxon>Basidiomycota</taxon>
        <taxon>Ustilaginomycotina</taxon>
        <taxon>Malasseziomycetes</taxon>
        <taxon>Malasseziales</taxon>
        <taxon>Malasseziaceae</taxon>
        <taxon>Malassezia</taxon>
    </lineage>
</organism>
<evidence type="ECO:0000313" key="2">
    <source>
        <dbReference type="EMBL" id="KOS14956.1"/>
    </source>
</evidence>
<dbReference type="OrthoDB" id="5398391at2759"/>
<feature type="region of interest" description="Disordered" evidence="1">
    <location>
        <begin position="173"/>
        <end position="254"/>
    </location>
</feature>
<dbReference type="AlphaFoldDB" id="A0A0M8MLL0"/>
<dbReference type="PANTHER" id="PTHR37987:SF1">
    <property type="entry name" value="OXO-4-HYDROXY-4-CARBOXY-5-UREIDOIMIDAZOLINE DECARBOXYLASE DOMAIN-CONTAINING PROTEIN"/>
    <property type="match status" value="1"/>
</dbReference>
<feature type="compositionally biased region" description="Acidic residues" evidence="1">
    <location>
        <begin position="536"/>
        <end position="553"/>
    </location>
</feature>
<dbReference type="Proteomes" id="UP000037751">
    <property type="component" value="Unassembled WGS sequence"/>
</dbReference>
<proteinExistence type="predicted"/>
<feature type="compositionally biased region" description="Polar residues" evidence="1">
    <location>
        <begin position="213"/>
        <end position="229"/>
    </location>
</feature>
<gene>
    <name evidence="2" type="ORF">Malapachy_0955</name>
</gene>
<protein>
    <submittedName>
        <fullName evidence="2">Uncharacterized protein</fullName>
    </submittedName>
</protein>
<dbReference type="VEuPathDB" id="FungiDB:Malapachy_0955"/>
<feature type="compositionally biased region" description="Basic and acidic residues" evidence="1">
    <location>
        <begin position="198"/>
        <end position="210"/>
    </location>
</feature>
<evidence type="ECO:0000313" key="3">
    <source>
        <dbReference type="Proteomes" id="UP000037751"/>
    </source>
</evidence>
<keyword evidence="3" id="KW-1185">Reference proteome</keyword>